<dbReference type="Gene3D" id="3.30.60.60">
    <property type="entry name" value="N-acetyl transferase-like"/>
    <property type="match status" value="1"/>
</dbReference>
<dbReference type="SUPFAM" id="SSF55729">
    <property type="entry name" value="Acyl-CoA N-acyltransferases (Nat)"/>
    <property type="match status" value="1"/>
</dbReference>
<dbReference type="GO" id="GO:0005634">
    <property type="term" value="C:nucleus"/>
    <property type="evidence" value="ECO:0007669"/>
    <property type="project" value="UniProtKB-SubCell"/>
</dbReference>
<feature type="active site" description="Proton donor/acceptor" evidence="14">
    <location>
        <position position="569"/>
    </location>
</feature>
<evidence type="ECO:0000313" key="17">
    <source>
        <dbReference type="EMBL" id="ROT35809.1"/>
    </source>
</evidence>
<dbReference type="RefSeq" id="XP_028463615.1">
    <property type="nucleotide sequence ID" value="XM_028610626.1"/>
</dbReference>
<dbReference type="AlphaFoldDB" id="A0A3N2PMV6"/>
<accession>A0A3N2PMV6</accession>
<feature type="compositionally biased region" description="Low complexity" evidence="15">
    <location>
        <begin position="310"/>
        <end position="327"/>
    </location>
</feature>
<dbReference type="InterPro" id="IPR016181">
    <property type="entry name" value="Acyl_CoA_acyltransferase"/>
</dbReference>
<feature type="domain" description="MYST-type HAT" evidence="16">
    <location>
        <begin position="276"/>
        <end position="689"/>
    </location>
</feature>
<gene>
    <name evidence="17" type="ORF">SODALDRAFT_328201</name>
</gene>
<organism evidence="17 18">
    <name type="scientific">Sodiomyces alkalinus (strain CBS 110278 / VKM F-3762 / F11)</name>
    <name type="common">Alkaliphilic filamentous fungus</name>
    <dbReference type="NCBI Taxonomy" id="1314773"/>
    <lineage>
        <taxon>Eukaryota</taxon>
        <taxon>Fungi</taxon>
        <taxon>Dikarya</taxon>
        <taxon>Ascomycota</taxon>
        <taxon>Pezizomycotina</taxon>
        <taxon>Sordariomycetes</taxon>
        <taxon>Hypocreomycetidae</taxon>
        <taxon>Glomerellales</taxon>
        <taxon>Plectosphaerellaceae</taxon>
        <taxon>Sodiomyces</taxon>
    </lineage>
</organism>
<feature type="region of interest" description="Disordered" evidence="15">
    <location>
        <begin position="1"/>
        <end position="155"/>
    </location>
</feature>
<evidence type="ECO:0000256" key="14">
    <source>
        <dbReference type="PIRSR" id="PIRSR602717-51"/>
    </source>
</evidence>
<keyword evidence="5" id="KW-0479">Metal-binding</keyword>
<comment type="similarity">
    <text evidence="2">Belongs to the MYST (SAS/MOZ) family.</text>
</comment>
<keyword evidence="6" id="KW-0863">Zinc-finger</keyword>
<comment type="subcellular location">
    <subcellularLocation>
        <location evidence="1">Nucleus</location>
    </subcellularLocation>
</comment>
<dbReference type="GO" id="GO:0008270">
    <property type="term" value="F:zinc ion binding"/>
    <property type="evidence" value="ECO:0007669"/>
    <property type="project" value="UniProtKB-KW"/>
</dbReference>
<keyword evidence="7" id="KW-0862">Zinc</keyword>
<evidence type="ECO:0000256" key="12">
    <source>
        <dbReference type="ARBA" id="ARBA00023315"/>
    </source>
</evidence>
<proteinExistence type="inferred from homology"/>
<evidence type="ECO:0000313" key="18">
    <source>
        <dbReference type="Proteomes" id="UP000272025"/>
    </source>
</evidence>
<evidence type="ECO:0000256" key="2">
    <source>
        <dbReference type="ARBA" id="ARBA00010107"/>
    </source>
</evidence>
<feature type="compositionally biased region" description="Basic and acidic residues" evidence="15">
    <location>
        <begin position="262"/>
        <end position="279"/>
    </location>
</feature>
<dbReference type="GO" id="GO:0035267">
    <property type="term" value="C:NuA4 histone acetyltransferase complex"/>
    <property type="evidence" value="ECO:0007669"/>
    <property type="project" value="TreeGrafter"/>
</dbReference>
<name>A0A3N2PMV6_SODAK</name>
<dbReference type="EC" id="2.3.1.48" evidence="3"/>
<feature type="region of interest" description="Disordered" evidence="15">
    <location>
        <begin position="310"/>
        <end position="352"/>
    </location>
</feature>
<dbReference type="OrthoDB" id="787137at2759"/>
<dbReference type="PANTHER" id="PTHR10615">
    <property type="entry name" value="HISTONE ACETYLTRANSFERASE"/>
    <property type="match status" value="1"/>
</dbReference>
<evidence type="ECO:0000256" key="7">
    <source>
        <dbReference type="ARBA" id="ARBA00022833"/>
    </source>
</evidence>
<dbReference type="InterPro" id="IPR002717">
    <property type="entry name" value="HAT_MYST-type"/>
</dbReference>
<dbReference type="PROSITE" id="PS51726">
    <property type="entry name" value="MYST_HAT"/>
    <property type="match status" value="1"/>
</dbReference>
<dbReference type="GO" id="GO:0006355">
    <property type="term" value="P:regulation of DNA-templated transcription"/>
    <property type="evidence" value="ECO:0007669"/>
    <property type="project" value="InterPro"/>
</dbReference>
<feature type="region of interest" description="Disordered" evidence="15">
    <location>
        <begin position="253"/>
        <end position="279"/>
    </location>
</feature>
<evidence type="ECO:0000256" key="9">
    <source>
        <dbReference type="ARBA" id="ARBA00023015"/>
    </source>
</evidence>
<evidence type="ECO:0000256" key="1">
    <source>
        <dbReference type="ARBA" id="ARBA00004123"/>
    </source>
</evidence>
<evidence type="ECO:0000256" key="3">
    <source>
        <dbReference type="ARBA" id="ARBA00013184"/>
    </source>
</evidence>
<evidence type="ECO:0000256" key="13">
    <source>
        <dbReference type="ARBA" id="ARBA00045805"/>
    </source>
</evidence>
<feature type="compositionally biased region" description="Pro residues" evidence="15">
    <location>
        <begin position="208"/>
        <end position="228"/>
    </location>
</feature>
<evidence type="ECO:0000256" key="10">
    <source>
        <dbReference type="ARBA" id="ARBA00023163"/>
    </source>
</evidence>
<dbReference type="GO" id="GO:0046972">
    <property type="term" value="F:histone H4K16 acetyltransferase activity"/>
    <property type="evidence" value="ECO:0007669"/>
    <property type="project" value="TreeGrafter"/>
</dbReference>
<evidence type="ECO:0000256" key="4">
    <source>
        <dbReference type="ARBA" id="ARBA00022679"/>
    </source>
</evidence>
<reference evidence="17 18" key="1">
    <citation type="journal article" date="2018" name="Mol. Ecol.">
        <title>The obligate alkalophilic soda-lake fungus Sodiomyces alkalinus has shifted to a protein diet.</title>
        <authorList>
            <person name="Grum-Grzhimaylo A.A."/>
            <person name="Falkoski D.L."/>
            <person name="van den Heuvel J."/>
            <person name="Valero-Jimenez C.A."/>
            <person name="Min B."/>
            <person name="Choi I.G."/>
            <person name="Lipzen A."/>
            <person name="Daum C.G."/>
            <person name="Aanen D.K."/>
            <person name="Tsang A."/>
            <person name="Henrissat B."/>
            <person name="Bilanenko E.N."/>
            <person name="de Vries R.P."/>
            <person name="van Kan J.A.L."/>
            <person name="Grigoriev I.V."/>
            <person name="Debets A.J.M."/>
        </authorList>
    </citation>
    <scope>NUCLEOTIDE SEQUENCE [LARGE SCALE GENOMIC DNA]</scope>
    <source>
        <strain evidence="17 18">F11</strain>
    </source>
</reference>
<feature type="compositionally biased region" description="Low complexity" evidence="15">
    <location>
        <begin position="98"/>
        <end position="114"/>
    </location>
</feature>
<dbReference type="EMBL" id="ML119060">
    <property type="protein sequence ID" value="ROT35809.1"/>
    <property type="molecule type" value="Genomic_DNA"/>
</dbReference>
<dbReference type="GeneID" id="39579104"/>
<dbReference type="PANTHER" id="PTHR10615:SF219">
    <property type="entry name" value="HISTONE ACETYLTRANSFERASE KAT5"/>
    <property type="match status" value="1"/>
</dbReference>
<dbReference type="Pfam" id="PF01853">
    <property type="entry name" value="MOZ_SAS"/>
    <property type="match status" value="1"/>
</dbReference>
<feature type="compositionally biased region" description="Low complexity" evidence="15">
    <location>
        <begin position="14"/>
        <end position="40"/>
    </location>
</feature>
<keyword evidence="9" id="KW-0805">Transcription regulation</keyword>
<keyword evidence="11" id="KW-0539">Nucleus</keyword>
<keyword evidence="10" id="KW-0804">Transcription</keyword>
<sequence>MPRWKRKRPEDEQQQQQRQHQQRSALHPSPSHSAAPTTETVTRRTTRQTPIPPPIIPTSASPLRSGFGEATGVESQPTKPKRRGRPPKSKPEIPASQSTVPNTAAPSSASTTSALQIQIGGSLPAIAQPVAPQHPEDQHRAAAPQEPRMTRRRGSATMMAVHNHPALTTKDVRRSGSGQPANGLVAPEISYQVAQPPSQPWTKTLMRPSPPTSLPPSLQPPHHQPSRPPTWNTHVLVPNIPYVSPQLLHQSTSILPQKSGIRKPEDEKNKPKPLPRADRNIDKVVLGDICFRTWYPSYYGKELLGDASSGYAGKAGSSQSSSAKGTTKMGGAGTAAGASSAKGSTKHKSGSGGEVTMLDRLYVCPYCFKYSKELVSWLGHVRFCERSGRMPPGRKIYTHPRGRRSVLRAVPEIKRGPGKRTNSGVRHVEEVVTDYGEWSVWEVDGEQDMLFCQNLSLFAKLFLDTKSVFFDVTNFNYFLLVYTPPPPPVANPAPGFPLDSQVPADTADAPPHRPPQVVGFFSKEKMSWDNNNLACILVFPPWQRKGLGGLLMGVSYEMSRRERILGGPEKPISELGRKGYKRYWAGEIARWLLGVNGIASPMGDGSEQNEVVVDLNECSRGTWIALDDCLVTLREMGLVEDAGMGAAKRPAQTHTDEDEVMGDAKAQKEVIPVVPRVRIDKEAVRRWVAASGISLERACDPNGFIEGYAIKPKRENEGET</sequence>
<dbReference type="Gene3D" id="3.40.630.30">
    <property type="match status" value="1"/>
</dbReference>
<dbReference type="STRING" id="1314773.A0A3N2PMV6"/>
<evidence type="ECO:0000256" key="5">
    <source>
        <dbReference type="ARBA" id="ARBA00022723"/>
    </source>
</evidence>
<evidence type="ECO:0000259" key="16">
    <source>
        <dbReference type="PROSITE" id="PS51726"/>
    </source>
</evidence>
<keyword evidence="8" id="KW-0007">Acetylation</keyword>
<evidence type="ECO:0000256" key="11">
    <source>
        <dbReference type="ARBA" id="ARBA00023242"/>
    </source>
</evidence>
<dbReference type="Proteomes" id="UP000272025">
    <property type="component" value="Unassembled WGS sequence"/>
</dbReference>
<dbReference type="InterPro" id="IPR036388">
    <property type="entry name" value="WH-like_DNA-bd_sf"/>
</dbReference>
<evidence type="ECO:0000256" key="8">
    <source>
        <dbReference type="ARBA" id="ARBA00022990"/>
    </source>
</evidence>
<feature type="region of interest" description="Disordered" evidence="15">
    <location>
        <begin position="198"/>
        <end position="232"/>
    </location>
</feature>
<protein>
    <recommendedName>
        <fullName evidence="3">histone acetyltransferase</fullName>
        <ecNumber evidence="3">2.3.1.48</ecNumber>
    </recommendedName>
</protein>
<keyword evidence="12" id="KW-0012">Acyltransferase</keyword>
<keyword evidence="18" id="KW-1185">Reference proteome</keyword>
<comment type="function">
    <text evidence="13">Catalytic component of the NuA4 histone acetyltransferase (HAT) complex which is involved in epigenetic transcriptional activation of selected genes principally by acetylation of nucleosomal histones H4, H3, H2B, H2A and H2A variant H2A.Z. Acetylates histone H4 to form H4K5ac, H4K8ac, H4K12ac and H4K16ac, histone H3 to form H3K14ac, and histone H2A to form H2AK4ac and H2AK7ac. The NuA4 complex is involved in the DNA damage response and is required for chromosome segregation. The NuA4 complex plays a direct role in repair of DNA double-strand breaks (DSBs) through homologous recombination. Recruitment to promoters depends on H3K4me. Also acetylates non-histone proteins. In addition to protein acetyltransferase, can use different acyl-CoA substrates, such as 2-hydroxyisobutanoyl-CoA (2-hydroxyisobutyryl-CoA) or (2E)-butenoyl-CoA (crotonyl-CoA), and is able to mediate protein 2-hydroxyisobutyrylation and crotonylation, respectively.</text>
</comment>
<feature type="compositionally biased region" description="Basic residues" evidence="15">
    <location>
        <begin position="79"/>
        <end position="88"/>
    </location>
</feature>
<dbReference type="InterPro" id="IPR050603">
    <property type="entry name" value="MYST_HAT"/>
</dbReference>
<dbReference type="Gene3D" id="1.10.10.10">
    <property type="entry name" value="Winged helix-like DNA-binding domain superfamily/Winged helix DNA-binding domain"/>
    <property type="match status" value="1"/>
</dbReference>
<keyword evidence="4" id="KW-0808">Transferase</keyword>
<evidence type="ECO:0000256" key="15">
    <source>
        <dbReference type="SAM" id="MobiDB-lite"/>
    </source>
</evidence>
<evidence type="ECO:0000256" key="6">
    <source>
        <dbReference type="ARBA" id="ARBA00022771"/>
    </source>
</evidence>